<dbReference type="Proteomes" id="UP000194236">
    <property type="component" value="Unassembled WGS sequence"/>
</dbReference>
<accession>A0A1Y3B650</accession>
<sequence>MKIDQTKSTIEVDNVVHDLMESLRNSCENCLPKIKPKSRPSLPNELKNLHKLLNSLRRRFQRQRCQIVRELWYSRYINCVKEYKLRLIEYKNEKCRQFFTDQNKDTVWQQVYKFCKPSTINQNLTTIQDDNGVWTRNVKETADLK</sequence>
<dbReference type="OrthoDB" id="6436235at2759"/>
<keyword evidence="2" id="KW-1185">Reference proteome</keyword>
<evidence type="ECO:0000313" key="2">
    <source>
        <dbReference type="Proteomes" id="UP000194236"/>
    </source>
</evidence>
<dbReference type="EMBL" id="MUJZ01043834">
    <property type="protein sequence ID" value="OTF75076.1"/>
    <property type="molecule type" value="Genomic_DNA"/>
</dbReference>
<dbReference type="AlphaFoldDB" id="A0A1Y3B650"/>
<reference evidence="1 2" key="1">
    <citation type="submission" date="2017-03" db="EMBL/GenBank/DDBJ databases">
        <title>Genome Survey of Euroglyphus maynei.</title>
        <authorList>
            <person name="Arlian L.G."/>
            <person name="Morgan M.S."/>
            <person name="Rider S.D."/>
        </authorList>
    </citation>
    <scope>NUCLEOTIDE SEQUENCE [LARGE SCALE GENOMIC DNA]</scope>
    <source>
        <strain evidence="1">Arlian Lab</strain>
        <tissue evidence="1">Whole body</tissue>
    </source>
</reference>
<gene>
    <name evidence="1" type="ORF">BLA29_000658</name>
</gene>
<evidence type="ECO:0000313" key="1">
    <source>
        <dbReference type="EMBL" id="OTF75076.1"/>
    </source>
</evidence>
<protein>
    <submittedName>
        <fullName evidence="1">Uncharacterized protein</fullName>
    </submittedName>
</protein>
<name>A0A1Y3B650_EURMA</name>
<comment type="caution">
    <text evidence="1">The sequence shown here is derived from an EMBL/GenBank/DDBJ whole genome shotgun (WGS) entry which is preliminary data.</text>
</comment>
<proteinExistence type="predicted"/>
<organism evidence="1 2">
    <name type="scientific">Euroglyphus maynei</name>
    <name type="common">Mayne's house dust mite</name>
    <dbReference type="NCBI Taxonomy" id="6958"/>
    <lineage>
        <taxon>Eukaryota</taxon>
        <taxon>Metazoa</taxon>
        <taxon>Ecdysozoa</taxon>
        <taxon>Arthropoda</taxon>
        <taxon>Chelicerata</taxon>
        <taxon>Arachnida</taxon>
        <taxon>Acari</taxon>
        <taxon>Acariformes</taxon>
        <taxon>Sarcoptiformes</taxon>
        <taxon>Astigmata</taxon>
        <taxon>Psoroptidia</taxon>
        <taxon>Analgoidea</taxon>
        <taxon>Pyroglyphidae</taxon>
        <taxon>Pyroglyphinae</taxon>
        <taxon>Euroglyphus</taxon>
    </lineage>
</organism>